<dbReference type="InterPro" id="IPR035018">
    <property type="entry name" value="Spt6_SH2_C"/>
</dbReference>
<evidence type="ECO:0000256" key="12">
    <source>
        <dbReference type="SAM" id="MobiDB-lite"/>
    </source>
</evidence>
<feature type="compositionally biased region" description="Basic and acidic residues" evidence="12">
    <location>
        <begin position="185"/>
        <end position="195"/>
    </location>
</feature>
<dbReference type="InterPro" id="IPR023323">
    <property type="entry name" value="Tex-like_dom_sf"/>
</dbReference>
<dbReference type="Gene3D" id="3.30.420.140">
    <property type="entry name" value="YqgF/RNase H-like domain"/>
    <property type="match status" value="1"/>
</dbReference>
<dbReference type="Gene3D" id="1.10.3500.10">
    <property type="entry name" value="Tex N-terminal region-like"/>
    <property type="match status" value="1"/>
</dbReference>
<dbReference type="OMA" id="GYFYLCF"/>
<dbReference type="InterPro" id="IPR037027">
    <property type="entry name" value="YqgF/RNaseH-like_dom_sf"/>
</dbReference>
<sequence>MAKEDEIDRGDNVENNSQSEGEGDDLRQPVTDSSEEDDDDDDEEEIQKVREGFIVDDDEDEIETKKRRKHKKRKRERQREEENDELDDDDLELLLENTGLKKAGKAKVKRLKRKQGDDEEEQSDELADAPAQSRSQSGMGNMFSDDEEEEGGEGDEGISRRDRNQEIGEFDDFIEDDDISDDNEEAQRARREARNKQRKQGPRIDTSKLSNVDRQSLSELFEVFGDGNEYDWALEAQDMEDAGAGEGEAPAALDEVFEHSELKERMLTEEDNLIRIIDVPERYQKYRSALTYIDLDDEELSAEKKWIANILLKEKGGQIQIDQIDAFYESVGSAVQFISKDNLEVPFIYTYRRDYLESSQEIETPEGHIKEHRTLLLEEADLWRIVKLDIEYHSLYEKRLNTEKIIESLQLDDDLIKDIKYSDTMVGIQDIYDYIQFNYSKAIRDLANGHNGADEENSSNDASGNRKHLKFTLYEKLKSNVLYEAVQAYGITAKEFAENVQDQSSQNFAAPFRIHATDDSLESPNEIIDRLVNAEDAMFKDEKTARDAVRRTFAEEIFHNPKIRQEVRNTYKLHGLVSVAITEKGRATIDKHSQFADIKYSINNTPADLVSSPDVLLRMLEAERLGLAVIKVEINQQEYWFQSIFNCLKSDGSSENSDKWNKERETVLRLAFKKLCSMVALNTKEDLRRECERLIASQVRNGLLKKISQAPYHASESQFGFKSNVLSLTFGKGEFDNAVVGIFLKETNKIGGIFKSTENPIRSRESEDIFKGQLLEFYHTNFARSDKPDVIVVSGYNSNTKKLFDVVSAVVSENGIRGNVVDSNLSSEPGLVKVIWGPDETARLFQNSERAKLDIPDKATIYRYALGVARYVQDPLLEYISLGDDILSLTFHKHQKLIPDDSIKEAIESAFVDIASAVGVRINEAVRDPYYSQIVQYLAGLGPRKASGLLRNIISSLGSVLINRSALIQEELTTATIFNNCAGTFNIHVDKSVVSEDYVPEVLDTTRIHPEDYQLARKMASDALGNDEEDELLVDETGKEGVINQLWRDDPEKLNPLNLLDFAKELERSSGKKKFRTLQLIKHELINQFEEQRSDFRVLNNDDAFFMLTGERASELRNTVIPVTITKVIKNFNDPYSKIRALKIVTPSLIQGSIEQNHIPRDSDYIQGQVVQAAVLDVFTDTFTVALSLQGEDIRHASNRQLYHPPDKWDFGAENEDIAKERAKENAKLAKTRNIQHPLYRNFNFRQAEEYLAPQNVGDCVIRPSSKGPAFLTITWKVGNNLFQHLLVEERHQGQWKYYLVEDKRYDDLDQLIFQHIQVIAKNVTDMVHHAKFREGTLSAVHEWLESYTKANPKSSAYVFCYDHKSPGNFLLLFKINVNTNATTWHVRTSVDGYLLKSMQYPNMLSLCNGFKQTVKNMSQTRSIGYH</sequence>
<dbReference type="eggNOG" id="KOG1856">
    <property type="taxonomic scope" value="Eukaryota"/>
</dbReference>
<dbReference type="HOGENOM" id="CLU_001680_0_1_1"/>
<dbReference type="EMBL" id="AOGT01001453">
    <property type="protein sequence ID" value="EMG47647.1"/>
    <property type="molecule type" value="Genomic_DNA"/>
</dbReference>
<evidence type="ECO:0000256" key="8">
    <source>
        <dbReference type="ARBA" id="ARBA00023242"/>
    </source>
</evidence>
<feature type="compositionally biased region" description="Basic residues" evidence="12">
    <location>
        <begin position="65"/>
        <end position="76"/>
    </location>
</feature>
<feature type="compositionally biased region" description="Acidic residues" evidence="12">
    <location>
        <begin position="81"/>
        <end position="93"/>
    </location>
</feature>
<dbReference type="CDD" id="cd09928">
    <property type="entry name" value="SH2_Cterm_SPT6_like"/>
    <property type="match status" value="1"/>
</dbReference>
<feature type="domain" description="SH2" evidence="13">
    <location>
        <begin position="1238"/>
        <end position="1316"/>
    </location>
</feature>
<dbReference type="InterPro" id="IPR035420">
    <property type="entry name" value="Spt6_SH2"/>
</dbReference>
<dbReference type="InterPro" id="IPR055179">
    <property type="entry name" value="Tex-like_central_region"/>
</dbReference>
<dbReference type="STRING" id="1245528.M3HJU9"/>
<dbReference type="InterPro" id="IPR035019">
    <property type="entry name" value="Spt6_SH2_N"/>
</dbReference>
<dbReference type="Pfam" id="PF14635">
    <property type="entry name" value="HHH_7"/>
    <property type="match status" value="1"/>
</dbReference>
<reference evidence="14 15" key="1">
    <citation type="submission" date="2013-02" db="EMBL/GenBank/DDBJ databases">
        <title>Genome sequence of Candida maltosa Xu316, a potential industrial strain for xylitol and ethanol production.</title>
        <authorList>
            <person name="Yu J."/>
            <person name="Wang Q."/>
            <person name="Geng X."/>
            <person name="Bao W."/>
            <person name="He P."/>
            <person name="Cai J."/>
        </authorList>
    </citation>
    <scope>NUCLEOTIDE SEQUENCE [LARGE SCALE GENOMIC DNA]</scope>
    <source>
        <strain evidence="15">Xu316</strain>
    </source>
</reference>
<name>M3HJU9_CANMX</name>
<feature type="region of interest" description="Disordered" evidence="12">
    <location>
        <begin position="1"/>
        <end position="211"/>
    </location>
</feature>
<dbReference type="Pfam" id="PF14641">
    <property type="entry name" value="HTH_44"/>
    <property type="match status" value="1"/>
</dbReference>
<evidence type="ECO:0000256" key="1">
    <source>
        <dbReference type="ARBA" id="ARBA00004123"/>
    </source>
</evidence>
<dbReference type="Pfam" id="PF14639">
    <property type="entry name" value="YqgF"/>
    <property type="match status" value="1"/>
</dbReference>
<dbReference type="InterPro" id="IPR000980">
    <property type="entry name" value="SH2"/>
</dbReference>
<dbReference type="Pfam" id="PF14633">
    <property type="entry name" value="SH2_2"/>
    <property type="match status" value="1"/>
</dbReference>
<keyword evidence="6 11" id="KW-0727">SH2 domain</keyword>
<keyword evidence="7 10" id="KW-0804">Transcription</keyword>
<gene>
    <name evidence="14" type="ORF">G210_1937</name>
</gene>
<dbReference type="PANTHER" id="PTHR10145">
    <property type="entry name" value="TRANSCRIPTION ELONGATION FACTOR SPT6"/>
    <property type="match status" value="1"/>
</dbReference>
<organism evidence="14 15">
    <name type="scientific">Candida maltosa (strain Xu316)</name>
    <name type="common">Yeast</name>
    <dbReference type="NCBI Taxonomy" id="1245528"/>
    <lineage>
        <taxon>Eukaryota</taxon>
        <taxon>Fungi</taxon>
        <taxon>Dikarya</taxon>
        <taxon>Ascomycota</taxon>
        <taxon>Saccharomycotina</taxon>
        <taxon>Pichiomycetes</taxon>
        <taxon>Debaryomycetaceae</taxon>
        <taxon>Candida/Lodderomyces clade</taxon>
        <taxon>Candida</taxon>
    </lineage>
</organism>
<dbReference type="InterPro" id="IPR042066">
    <property type="entry name" value="Spt6_death-like"/>
</dbReference>
<evidence type="ECO:0000256" key="7">
    <source>
        <dbReference type="ARBA" id="ARBA00023163"/>
    </source>
</evidence>
<dbReference type="Pfam" id="PF14632">
    <property type="entry name" value="SPT6_acidic"/>
    <property type="match status" value="1"/>
</dbReference>
<feature type="compositionally biased region" description="Basic residues" evidence="12">
    <location>
        <begin position="102"/>
        <end position="113"/>
    </location>
</feature>
<dbReference type="InterPro" id="IPR049540">
    <property type="entry name" value="Spt6-like_S1"/>
</dbReference>
<feature type="compositionally biased region" description="Basic and acidic residues" evidence="12">
    <location>
        <begin position="1"/>
        <end position="12"/>
    </location>
</feature>
<dbReference type="SUPFAM" id="SSF47781">
    <property type="entry name" value="RuvA domain 2-like"/>
    <property type="match status" value="1"/>
</dbReference>
<keyword evidence="15" id="KW-1185">Reference proteome</keyword>
<dbReference type="InterPro" id="IPR010994">
    <property type="entry name" value="RuvA_2-like"/>
</dbReference>
<dbReference type="Pfam" id="PF22706">
    <property type="entry name" value="Tex_central_region"/>
    <property type="match status" value="1"/>
</dbReference>
<dbReference type="GO" id="GO:0034728">
    <property type="term" value="P:nucleosome organization"/>
    <property type="evidence" value="ECO:0007669"/>
    <property type="project" value="TreeGrafter"/>
</dbReference>
<dbReference type="SUPFAM" id="SSF158832">
    <property type="entry name" value="Tex N-terminal region-like"/>
    <property type="match status" value="1"/>
</dbReference>
<evidence type="ECO:0000259" key="13">
    <source>
        <dbReference type="PROSITE" id="PS50001"/>
    </source>
</evidence>
<dbReference type="PROSITE" id="PS50001">
    <property type="entry name" value="SH2"/>
    <property type="match status" value="1"/>
</dbReference>
<accession>M3HJU9</accession>
<evidence type="ECO:0000256" key="10">
    <source>
        <dbReference type="PIRNR" id="PIRNR036947"/>
    </source>
</evidence>
<dbReference type="GO" id="GO:0005694">
    <property type="term" value="C:chromosome"/>
    <property type="evidence" value="ECO:0007669"/>
    <property type="project" value="UniProtKB-SubCell"/>
</dbReference>
<dbReference type="Gene3D" id="1.10.150.850">
    <property type="entry name" value="Spt6, helix-hairpin-helix domain"/>
    <property type="match status" value="1"/>
</dbReference>
<evidence type="ECO:0000313" key="15">
    <source>
        <dbReference type="Proteomes" id="UP000011777"/>
    </source>
</evidence>
<comment type="function">
    <text evidence="10">Plays a role in maintenance of chromatin structure during RNA polymerase II transcription elongation thereby repressing transcription initiation from cryptic promoters. Mediates the reassembly of nucleosomes onto the promoters of at least a selected set of genes during repression; the nucleosome reassembly is essential for transcriptional repression.</text>
</comment>
<dbReference type="Gene3D" id="3.30.505.10">
    <property type="entry name" value="SH2 domain"/>
    <property type="match status" value="2"/>
</dbReference>
<evidence type="ECO:0000256" key="11">
    <source>
        <dbReference type="PROSITE-ProRule" id="PRU00191"/>
    </source>
</evidence>
<evidence type="ECO:0000256" key="4">
    <source>
        <dbReference type="ARBA" id="ARBA00020248"/>
    </source>
</evidence>
<feature type="compositionally biased region" description="Basic and acidic residues" evidence="12">
    <location>
        <begin position="157"/>
        <end position="166"/>
    </location>
</feature>
<dbReference type="FunFam" id="1.10.10.2740:FF:000002">
    <property type="entry name" value="Transcription elongation factor Spt6"/>
    <property type="match status" value="1"/>
</dbReference>
<dbReference type="InterPro" id="IPR028088">
    <property type="entry name" value="Spt6_HTH_DNA-bd_dom"/>
</dbReference>
<evidence type="ECO:0000313" key="14">
    <source>
        <dbReference type="EMBL" id="EMG47647.1"/>
    </source>
</evidence>
<comment type="subcellular location">
    <subcellularLocation>
        <location evidence="2">Chromosome</location>
    </subcellularLocation>
    <subcellularLocation>
        <location evidence="1 10">Nucleus</location>
    </subcellularLocation>
</comment>
<dbReference type="GO" id="GO:0031491">
    <property type="term" value="F:nucleosome binding"/>
    <property type="evidence" value="ECO:0007669"/>
    <property type="project" value="TreeGrafter"/>
</dbReference>
<evidence type="ECO:0000256" key="2">
    <source>
        <dbReference type="ARBA" id="ARBA00004286"/>
    </source>
</evidence>
<dbReference type="InterPro" id="IPR017072">
    <property type="entry name" value="TF_Spt6"/>
</dbReference>
<protein>
    <recommendedName>
        <fullName evidence="4 10">Transcription elongation factor Spt6</fullName>
    </recommendedName>
</protein>
<dbReference type="Gene3D" id="1.10.10.650">
    <property type="entry name" value="RuvA domain 2-like"/>
    <property type="match status" value="1"/>
</dbReference>
<dbReference type="PANTHER" id="PTHR10145:SF6">
    <property type="entry name" value="TRANSCRIPTION ELONGATION FACTOR SPT6"/>
    <property type="match status" value="1"/>
</dbReference>
<dbReference type="SUPFAM" id="SSF55550">
    <property type="entry name" value="SH2 domain"/>
    <property type="match status" value="1"/>
</dbReference>
<feature type="compositionally biased region" description="Acidic residues" evidence="12">
    <location>
        <begin position="168"/>
        <end position="184"/>
    </location>
</feature>
<dbReference type="InterPro" id="IPR028231">
    <property type="entry name" value="Spt6_YqgF"/>
</dbReference>
<evidence type="ECO:0000256" key="5">
    <source>
        <dbReference type="ARBA" id="ARBA00022454"/>
    </source>
</evidence>
<dbReference type="CDD" id="cd09918">
    <property type="entry name" value="SH2_Nterm_SPT6_like"/>
    <property type="match status" value="1"/>
</dbReference>
<comment type="caution">
    <text evidence="14">The sequence shown here is derived from an EMBL/GenBank/DDBJ whole genome shotgun (WGS) entry which is preliminary data.</text>
</comment>
<dbReference type="InterPro" id="IPR032706">
    <property type="entry name" value="Spt6_HHH"/>
</dbReference>
<keyword evidence="8 10" id="KW-0539">Nucleus</keyword>
<evidence type="ECO:0000256" key="3">
    <source>
        <dbReference type="ARBA" id="ARBA00009253"/>
    </source>
</evidence>
<evidence type="ECO:0000256" key="6">
    <source>
        <dbReference type="ARBA" id="ARBA00022999"/>
    </source>
</evidence>
<dbReference type="Proteomes" id="UP000011777">
    <property type="component" value="Unassembled WGS sequence"/>
</dbReference>
<dbReference type="GO" id="GO:0140673">
    <property type="term" value="P:transcription elongation-coupled chromatin remodeling"/>
    <property type="evidence" value="ECO:0007669"/>
    <property type="project" value="InterPro"/>
</dbReference>
<dbReference type="PIRSF" id="PIRSF036947">
    <property type="entry name" value="Spt6"/>
    <property type="match status" value="1"/>
</dbReference>
<feature type="compositionally biased region" description="Acidic residues" evidence="12">
    <location>
        <begin position="117"/>
        <end position="127"/>
    </location>
</feature>
<dbReference type="GO" id="GO:0042393">
    <property type="term" value="F:histone binding"/>
    <property type="evidence" value="ECO:0007669"/>
    <property type="project" value="TreeGrafter"/>
</dbReference>
<keyword evidence="5" id="KW-0158">Chromosome</keyword>
<dbReference type="InterPro" id="IPR028083">
    <property type="entry name" value="Spt6_acidic_N_dom"/>
</dbReference>
<comment type="function">
    <text evidence="9">Histone H3-H4 chaperone that plays a role in maintenance of chromatin structure during RNA polymerase II transcription elongation thereby repressing transcription initiation from cryptic promoters. Mediates the reassembly of nucleosomes onto the promoters of at least a selected set of genes during repression; the nucleosome reassembly is essential for transcriptional repression. Essential for viability.</text>
</comment>
<dbReference type="Gene3D" id="1.10.10.2740">
    <property type="entry name" value="Spt6, Death-like domain"/>
    <property type="match status" value="1"/>
</dbReference>
<dbReference type="Pfam" id="PF21710">
    <property type="entry name" value="Spt6_S1"/>
    <property type="match status" value="1"/>
</dbReference>
<dbReference type="InterPro" id="IPR023319">
    <property type="entry name" value="Tex-like_HTH_dom_sf"/>
</dbReference>
<proteinExistence type="inferred from homology"/>
<feature type="compositionally biased region" description="Acidic residues" evidence="12">
    <location>
        <begin position="33"/>
        <end position="45"/>
    </location>
</feature>
<dbReference type="InterPro" id="IPR036860">
    <property type="entry name" value="SH2_dom_sf"/>
</dbReference>
<dbReference type="OrthoDB" id="995477at2759"/>
<evidence type="ECO:0000256" key="9">
    <source>
        <dbReference type="ARBA" id="ARBA00093389"/>
    </source>
</evidence>
<feature type="compositionally biased region" description="Acidic residues" evidence="12">
    <location>
        <begin position="144"/>
        <end position="156"/>
    </location>
</feature>
<dbReference type="SUPFAM" id="SSF53098">
    <property type="entry name" value="Ribonuclease H-like"/>
    <property type="match status" value="1"/>
</dbReference>
<dbReference type="GO" id="GO:0008023">
    <property type="term" value="C:transcription elongation factor complex"/>
    <property type="evidence" value="ECO:0007669"/>
    <property type="project" value="TreeGrafter"/>
</dbReference>
<dbReference type="InterPro" id="IPR012337">
    <property type="entry name" value="RNaseH-like_sf"/>
</dbReference>
<comment type="similarity">
    <text evidence="3 10">Belongs to the SPT6 family.</text>
</comment>
<dbReference type="GO" id="GO:0003677">
    <property type="term" value="F:DNA binding"/>
    <property type="evidence" value="ECO:0007669"/>
    <property type="project" value="InterPro"/>
</dbReference>